<organism evidence="3 4">
    <name type="scientific">Microlunatus flavus</name>
    <dbReference type="NCBI Taxonomy" id="1036181"/>
    <lineage>
        <taxon>Bacteria</taxon>
        <taxon>Bacillati</taxon>
        <taxon>Actinomycetota</taxon>
        <taxon>Actinomycetes</taxon>
        <taxon>Propionibacteriales</taxon>
        <taxon>Propionibacteriaceae</taxon>
        <taxon>Microlunatus</taxon>
    </lineage>
</organism>
<name>A0A1H9H0I3_9ACTN</name>
<dbReference type="Pfam" id="PF17765">
    <property type="entry name" value="MLTR_LBD"/>
    <property type="match status" value="1"/>
</dbReference>
<gene>
    <name evidence="3" type="ORF">SAMN05421756_10480</name>
</gene>
<evidence type="ECO:0000313" key="4">
    <source>
        <dbReference type="Proteomes" id="UP000198504"/>
    </source>
</evidence>
<dbReference type="Gene3D" id="3.30.450.180">
    <property type="match status" value="1"/>
</dbReference>
<dbReference type="InterPro" id="IPR041413">
    <property type="entry name" value="MLTR_LBD"/>
</dbReference>
<evidence type="ECO:0000259" key="2">
    <source>
        <dbReference type="SMART" id="SM00530"/>
    </source>
</evidence>
<sequence length="257" mass="28411">MTSTKSRHELAAFLRARRERTSPGDVGLPPGGRRRTPGLRREELAALAGISTTWYTFLEQGRDVRASRQVLDAIAHGLRLGDAERAHLRALGADEDVPAVESETVSPEVAGVPAMVEPNPAYVTGRTFDLLAWNDAAVRWFRGAWDGPAPNLARWVFTDPSAREVLPEWPLVAQGVLARLRANAGRHPGSARFAELERELRAASPEADAWWPRYDIATSQSGVKRVRTPSGEERRLTYASFQVSDQPDQVLTIYRPA</sequence>
<protein>
    <submittedName>
        <fullName evidence="3">Helix-turn-helix domain-containing protein</fullName>
    </submittedName>
</protein>
<dbReference type="STRING" id="1036181.SAMN05421756_10480"/>
<dbReference type="InterPro" id="IPR001387">
    <property type="entry name" value="Cro/C1-type_HTH"/>
</dbReference>
<evidence type="ECO:0000313" key="3">
    <source>
        <dbReference type="EMBL" id="SEQ55876.1"/>
    </source>
</evidence>
<dbReference type="InterPro" id="IPR010982">
    <property type="entry name" value="Lambda_DNA-bd_dom_sf"/>
</dbReference>
<dbReference type="RefSeq" id="WP_198410091.1">
    <property type="nucleotide sequence ID" value="NZ_FOFA01000004.1"/>
</dbReference>
<reference evidence="4" key="1">
    <citation type="submission" date="2016-10" db="EMBL/GenBank/DDBJ databases">
        <authorList>
            <person name="Varghese N."/>
            <person name="Submissions S."/>
        </authorList>
    </citation>
    <scope>NUCLEOTIDE SEQUENCE [LARGE SCALE GENOMIC DNA]</scope>
    <source>
        <strain evidence="4">CGMCC 4.6856</strain>
    </source>
</reference>
<dbReference type="SMART" id="SM00530">
    <property type="entry name" value="HTH_XRE"/>
    <property type="match status" value="1"/>
</dbReference>
<dbReference type="AlphaFoldDB" id="A0A1H9H0I3"/>
<evidence type="ECO:0000256" key="1">
    <source>
        <dbReference type="SAM" id="MobiDB-lite"/>
    </source>
</evidence>
<dbReference type="CDD" id="cd00093">
    <property type="entry name" value="HTH_XRE"/>
    <property type="match status" value="1"/>
</dbReference>
<dbReference type="Gene3D" id="1.10.260.40">
    <property type="entry name" value="lambda repressor-like DNA-binding domains"/>
    <property type="match status" value="1"/>
</dbReference>
<feature type="region of interest" description="Disordered" evidence="1">
    <location>
        <begin position="14"/>
        <end position="39"/>
    </location>
</feature>
<dbReference type="GO" id="GO:0003677">
    <property type="term" value="F:DNA binding"/>
    <property type="evidence" value="ECO:0007669"/>
    <property type="project" value="InterPro"/>
</dbReference>
<accession>A0A1H9H0I3</accession>
<feature type="domain" description="HTH cro/C1-type" evidence="2">
    <location>
        <begin position="13"/>
        <end position="85"/>
    </location>
</feature>
<dbReference type="Proteomes" id="UP000198504">
    <property type="component" value="Unassembled WGS sequence"/>
</dbReference>
<dbReference type="SUPFAM" id="SSF47413">
    <property type="entry name" value="lambda repressor-like DNA-binding domains"/>
    <property type="match status" value="1"/>
</dbReference>
<proteinExistence type="predicted"/>
<dbReference type="EMBL" id="FOFA01000004">
    <property type="protein sequence ID" value="SEQ55876.1"/>
    <property type="molecule type" value="Genomic_DNA"/>
</dbReference>
<keyword evidence="4" id="KW-1185">Reference proteome</keyword>
<dbReference type="Pfam" id="PF13560">
    <property type="entry name" value="HTH_31"/>
    <property type="match status" value="1"/>
</dbReference>
<dbReference type="PANTHER" id="PTHR35010">
    <property type="entry name" value="BLL4672 PROTEIN-RELATED"/>
    <property type="match status" value="1"/>
</dbReference>